<name>A0A1I0WPJ2_9CELL</name>
<dbReference type="AlphaFoldDB" id="A0A1I0WPJ2"/>
<reference evidence="4" key="1">
    <citation type="submission" date="2016-10" db="EMBL/GenBank/DDBJ databases">
        <authorList>
            <person name="Varghese N."/>
            <person name="Submissions S."/>
        </authorList>
    </citation>
    <scope>NUCLEOTIDE SEQUENCE [LARGE SCALE GENOMIC DNA]</scope>
    <source>
        <strain evidence="4">CGMCC 4.6945</strain>
    </source>
</reference>
<organism evidence="3 4">
    <name type="scientific">Cellulomonas marina</name>
    <dbReference type="NCBI Taxonomy" id="988821"/>
    <lineage>
        <taxon>Bacteria</taxon>
        <taxon>Bacillati</taxon>
        <taxon>Actinomycetota</taxon>
        <taxon>Actinomycetes</taxon>
        <taxon>Micrococcales</taxon>
        <taxon>Cellulomonadaceae</taxon>
        <taxon>Cellulomonas</taxon>
    </lineage>
</organism>
<dbReference type="Pfam" id="PF08240">
    <property type="entry name" value="ADH_N"/>
    <property type="match status" value="1"/>
</dbReference>
<proteinExistence type="predicted"/>
<feature type="region of interest" description="Disordered" evidence="1">
    <location>
        <begin position="1"/>
        <end position="30"/>
    </location>
</feature>
<sequence length="329" mass="33517">MLAATVVRPSPDDPLAGLAVGDRPAPASRPGWTTVTVRAASLNHHDLWSLRGVGLPADRMPMVLGTDAAGVTDDGREVVVHAVVGGPGARAVPADEPRSLLSERYDGTLAEQVAVPDENLVAKPAALSFAEAACLPTAWLTAYRALFVAGGATPGTRVLVQGAGGGFATATVLLGAAAGLDVTVTGRDAGRRDRALALGASAAVEPGARVPRVDLVLESVGRATWSHSLRSLRPGGTVVVVGLTTGEPEDPGLTRVFFQDLRVVGSTMGTREDLERLLHLCATSGLRAPVDSTWALADARSALARLATGDAFGKVVVVSDADEAGPAAG</sequence>
<feature type="domain" description="Enoyl reductase (ER)" evidence="2">
    <location>
        <begin position="13"/>
        <end position="317"/>
    </location>
</feature>
<dbReference type="RefSeq" id="WP_090031095.1">
    <property type="nucleotide sequence ID" value="NZ_BONM01000002.1"/>
</dbReference>
<dbReference type="SMART" id="SM00829">
    <property type="entry name" value="PKS_ER"/>
    <property type="match status" value="1"/>
</dbReference>
<keyword evidence="4" id="KW-1185">Reference proteome</keyword>
<dbReference type="EMBL" id="FOKA01000003">
    <property type="protein sequence ID" value="SFA90108.1"/>
    <property type="molecule type" value="Genomic_DNA"/>
</dbReference>
<dbReference type="InterPro" id="IPR052711">
    <property type="entry name" value="Zinc_ADH-like"/>
</dbReference>
<accession>A0A1I0WPJ2</accession>
<dbReference type="InterPro" id="IPR036291">
    <property type="entry name" value="NAD(P)-bd_dom_sf"/>
</dbReference>
<dbReference type="OrthoDB" id="9787435at2"/>
<dbReference type="PANTHER" id="PTHR45033">
    <property type="match status" value="1"/>
</dbReference>
<evidence type="ECO:0000256" key="1">
    <source>
        <dbReference type="SAM" id="MobiDB-lite"/>
    </source>
</evidence>
<dbReference type="Pfam" id="PF13602">
    <property type="entry name" value="ADH_zinc_N_2"/>
    <property type="match status" value="1"/>
</dbReference>
<dbReference type="Proteomes" id="UP000199012">
    <property type="component" value="Unassembled WGS sequence"/>
</dbReference>
<evidence type="ECO:0000313" key="3">
    <source>
        <dbReference type="EMBL" id="SFA90108.1"/>
    </source>
</evidence>
<evidence type="ECO:0000259" key="2">
    <source>
        <dbReference type="SMART" id="SM00829"/>
    </source>
</evidence>
<dbReference type="InterPro" id="IPR020843">
    <property type="entry name" value="ER"/>
</dbReference>
<dbReference type="InterPro" id="IPR011032">
    <property type="entry name" value="GroES-like_sf"/>
</dbReference>
<dbReference type="STRING" id="988821.SAMN05421867_103112"/>
<dbReference type="SUPFAM" id="SSF51735">
    <property type="entry name" value="NAD(P)-binding Rossmann-fold domains"/>
    <property type="match status" value="1"/>
</dbReference>
<dbReference type="Gene3D" id="3.90.180.10">
    <property type="entry name" value="Medium-chain alcohol dehydrogenases, catalytic domain"/>
    <property type="match status" value="1"/>
</dbReference>
<dbReference type="PANTHER" id="PTHR45033:SF3">
    <property type="entry name" value="DEHYDROGENASE, PUTATIVE (AFU_ORTHOLOGUE AFUA_2G13270)-RELATED"/>
    <property type="match status" value="1"/>
</dbReference>
<dbReference type="GO" id="GO:0016491">
    <property type="term" value="F:oxidoreductase activity"/>
    <property type="evidence" value="ECO:0007669"/>
    <property type="project" value="InterPro"/>
</dbReference>
<dbReference type="SUPFAM" id="SSF50129">
    <property type="entry name" value="GroES-like"/>
    <property type="match status" value="1"/>
</dbReference>
<evidence type="ECO:0000313" key="4">
    <source>
        <dbReference type="Proteomes" id="UP000199012"/>
    </source>
</evidence>
<gene>
    <name evidence="3" type="ORF">SAMN05421867_103112</name>
</gene>
<dbReference type="InterPro" id="IPR013154">
    <property type="entry name" value="ADH-like_N"/>
</dbReference>
<protein>
    <submittedName>
        <fullName evidence="3">NADPH:quinone reductase</fullName>
    </submittedName>
</protein>